<protein>
    <submittedName>
        <fullName evidence="1">Uncharacterized protein</fullName>
    </submittedName>
</protein>
<dbReference type="AlphaFoldDB" id="A0A0E9QZ33"/>
<organism evidence="1">
    <name type="scientific">Anguilla anguilla</name>
    <name type="common">European freshwater eel</name>
    <name type="synonym">Muraena anguilla</name>
    <dbReference type="NCBI Taxonomy" id="7936"/>
    <lineage>
        <taxon>Eukaryota</taxon>
        <taxon>Metazoa</taxon>
        <taxon>Chordata</taxon>
        <taxon>Craniata</taxon>
        <taxon>Vertebrata</taxon>
        <taxon>Euteleostomi</taxon>
        <taxon>Actinopterygii</taxon>
        <taxon>Neopterygii</taxon>
        <taxon>Teleostei</taxon>
        <taxon>Anguilliformes</taxon>
        <taxon>Anguillidae</taxon>
        <taxon>Anguilla</taxon>
    </lineage>
</organism>
<reference evidence="1" key="1">
    <citation type="submission" date="2014-11" db="EMBL/GenBank/DDBJ databases">
        <authorList>
            <person name="Amaro Gonzalez C."/>
        </authorList>
    </citation>
    <scope>NUCLEOTIDE SEQUENCE</scope>
</reference>
<reference evidence="1" key="2">
    <citation type="journal article" date="2015" name="Fish Shellfish Immunol.">
        <title>Early steps in the European eel (Anguilla anguilla)-Vibrio vulnificus interaction in the gills: Role of the RtxA13 toxin.</title>
        <authorList>
            <person name="Callol A."/>
            <person name="Pajuelo D."/>
            <person name="Ebbesson L."/>
            <person name="Teles M."/>
            <person name="MacKenzie S."/>
            <person name="Amaro C."/>
        </authorList>
    </citation>
    <scope>NUCLEOTIDE SEQUENCE</scope>
</reference>
<name>A0A0E9QZ33_ANGAN</name>
<proteinExistence type="predicted"/>
<accession>A0A0E9QZ33</accession>
<sequence length="30" mass="3259">MLYVFRKQVSAVALLPCVGSKTMNGDLTCL</sequence>
<evidence type="ECO:0000313" key="1">
    <source>
        <dbReference type="EMBL" id="JAH22211.1"/>
    </source>
</evidence>
<dbReference type="EMBL" id="GBXM01086366">
    <property type="protein sequence ID" value="JAH22211.1"/>
    <property type="molecule type" value="Transcribed_RNA"/>
</dbReference>